<sequence>MINTLNESSLHRSLKTLYSLEEGAETEKQVDRWVCDVVKGDGSVFEIQTGSVSSLRRKIEGLLSLKKRVTLVYPVICKKTIETMDKGGNRISKRASPKKESVYSIFRQLTGLCDLLLDENFCLEVPEITATECRLRTDGKVQSANKSRRFLKNWIKTDKKLTAVLKTHRFKTEKDYLGLLPQTADFIKNDFTVKETAKYIKETHTPAAASEARVTLWVLRRMGLIEEIYRTKKECHYKIKSFAEDLQ</sequence>
<name>A0A975ICK1_9SPIR</name>
<dbReference type="Pfam" id="PF26351">
    <property type="entry name" value="DUF8091"/>
    <property type="match status" value="1"/>
</dbReference>
<dbReference type="Proteomes" id="UP000671995">
    <property type="component" value="Chromosome"/>
</dbReference>
<dbReference type="AlphaFoldDB" id="A0A975ICK1"/>
<evidence type="ECO:0000259" key="1">
    <source>
        <dbReference type="Pfam" id="PF26351"/>
    </source>
</evidence>
<dbReference type="RefSeq" id="WP_210116790.1">
    <property type="nucleotide sequence ID" value="NZ_CP054257.1"/>
</dbReference>
<protein>
    <recommendedName>
        <fullName evidence="1">DUF8091 domain-containing protein</fullName>
    </recommendedName>
</protein>
<evidence type="ECO:0000313" key="2">
    <source>
        <dbReference type="EMBL" id="QTQ12076.1"/>
    </source>
</evidence>
<dbReference type="InterPro" id="IPR058404">
    <property type="entry name" value="DUF8091"/>
</dbReference>
<proteinExistence type="predicted"/>
<dbReference type="EMBL" id="CP054257">
    <property type="protein sequence ID" value="QTQ12076.1"/>
    <property type="molecule type" value="Genomic_DNA"/>
</dbReference>
<feature type="domain" description="DUF8091" evidence="1">
    <location>
        <begin position="8"/>
        <end position="171"/>
    </location>
</feature>
<reference evidence="2" key="2">
    <citation type="journal article" date="2021" name="Microbiol. Resour. Announc.">
        <title>Complete Genome Sequences of Three Human Oral Treponema parvum Isolates.</title>
        <authorList>
            <person name="Zeng H."/>
            <person name="Watt R.M."/>
        </authorList>
    </citation>
    <scope>NUCLEOTIDE SEQUENCE</scope>
    <source>
        <strain evidence="2">ATCC 700773</strain>
    </source>
</reference>
<organism evidence="2 3">
    <name type="scientific">Treponema parvum</name>
    <dbReference type="NCBI Taxonomy" id="138851"/>
    <lineage>
        <taxon>Bacteria</taxon>
        <taxon>Pseudomonadati</taxon>
        <taxon>Spirochaetota</taxon>
        <taxon>Spirochaetia</taxon>
        <taxon>Spirochaetales</taxon>
        <taxon>Treponemataceae</taxon>
        <taxon>Treponema</taxon>
    </lineage>
</organism>
<accession>A0A975ICK1</accession>
<reference evidence="2" key="1">
    <citation type="submission" date="2020-05" db="EMBL/GenBank/DDBJ databases">
        <authorList>
            <person name="Zeng H."/>
            <person name="Chan Y.K."/>
            <person name="Watt R.M."/>
        </authorList>
    </citation>
    <scope>NUCLEOTIDE SEQUENCE</scope>
    <source>
        <strain evidence="2">ATCC 700773</strain>
    </source>
</reference>
<gene>
    <name evidence="2" type="ORF">HRI96_07645</name>
</gene>
<evidence type="ECO:0000313" key="3">
    <source>
        <dbReference type="Proteomes" id="UP000671995"/>
    </source>
</evidence>